<proteinExistence type="predicted"/>
<dbReference type="InterPro" id="IPR029056">
    <property type="entry name" value="Ribokinase-like"/>
</dbReference>
<evidence type="ECO:0000259" key="3">
    <source>
        <dbReference type="Pfam" id="PF00294"/>
    </source>
</evidence>
<dbReference type="EMBL" id="UINC01040557">
    <property type="protein sequence ID" value="SVB40604.1"/>
    <property type="molecule type" value="Genomic_DNA"/>
</dbReference>
<reference evidence="4" key="1">
    <citation type="submission" date="2018-05" db="EMBL/GenBank/DDBJ databases">
        <authorList>
            <person name="Lanie J.A."/>
            <person name="Ng W.-L."/>
            <person name="Kazmierczak K.M."/>
            <person name="Andrzejewski T.M."/>
            <person name="Davidsen T.M."/>
            <person name="Wayne K.J."/>
            <person name="Tettelin H."/>
            <person name="Glass J.I."/>
            <person name="Rusch D."/>
            <person name="Podicherti R."/>
            <person name="Tsui H.-C.T."/>
            <person name="Winkler M.E."/>
        </authorList>
    </citation>
    <scope>NUCLEOTIDE SEQUENCE</scope>
</reference>
<evidence type="ECO:0000256" key="2">
    <source>
        <dbReference type="ARBA" id="ARBA00022777"/>
    </source>
</evidence>
<dbReference type="Gene3D" id="3.40.1190.20">
    <property type="match status" value="1"/>
</dbReference>
<gene>
    <name evidence="4" type="ORF">METZ01_LOCUS193458</name>
</gene>
<dbReference type="PANTHER" id="PTHR10584:SF166">
    <property type="entry name" value="RIBOKINASE"/>
    <property type="match status" value="1"/>
</dbReference>
<evidence type="ECO:0000313" key="4">
    <source>
        <dbReference type="EMBL" id="SVB40604.1"/>
    </source>
</evidence>
<keyword evidence="1" id="KW-0808">Transferase</keyword>
<organism evidence="4">
    <name type="scientific">marine metagenome</name>
    <dbReference type="NCBI Taxonomy" id="408172"/>
    <lineage>
        <taxon>unclassified sequences</taxon>
        <taxon>metagenomes</taxon>
        <taxon>ecological metagenomes</taxon>
    </lineage>
</organism>
<name>A0A382DRL4_9ZZZZ</name>
<keyword evidence="2" id="KW-0418">Kinase</keyword>
<dbReference type="SUPFAM" id="SSF53613">
    <property type="entry name" value="Ribokinase-like"/>
    <property type="match status" value="1"/>
</dbReference>
<accession>A0A382DRL4</accession>
<dbReference type="PANTHER" id="PTHR10584">
    <property type="entry name" value="SUGAR KINASE"/>
    <property type="match status" value="1"/>
</dbReference>
<dbReference type="Pfam" id="PF00294">
    <property type="entry name" value="PfkB"/>
    <property type="match status" value="1"/>
</dbReference>
<feature type="domain" description="Carbohydrate kinase PfkB" evidence="3">
    <location>
        <begin position="4"/>
        <end position="273"/>
    </location>
</feature>
<evidence type="ECO:0000256" key="1">
    <source>
        <dbReference type="ARBA" id="ARBA00022679"/>
    </source>
</evidence>
<dbReference type="InterPro" id="IPR011611">
    <property type="entry name" value="PfkB_dom"/>
</dbReference>
<sequence length="319" mass="35419">MSITVVGSVAYDTVTTSYGKSIKQLGGSAIYFSIAASKFTNVYPVGVYGDDFDNSDIKLLLDNSINISNLKKEKGKTFFWEGVYDNNDINSRKTITTDLNVFEKFVPDLDHTAKKSDIIFLANINPELQLDVLNQCKKINPSSFVGLDTMDLWINNSIESLNKAIFKSNVILIDQYEASALSKVNNLKDAGLKILESGVDFVVIKKGEHGALIFNKDYEISIPGYLTNIVKDPTGAGDSFAGTFFAYLDKIGNEYTSENIFIATVLATVVASYTVEGFGLEALLKLDIDNIYERYEKYLKLIGQRTYISLDNLKSKLDI</sequence>
<protein>
    <recommendedName>
        <fullName evidence="3">Carbohydrate kinase PfkB domain-containing protein</fullName>
    </recommendedName>
</protein>
<dbReference type="GO" id="GO:0016301">
    <property type="term" value="F:kinase activity"/>
    <property type="evidence" value="ECO:0007669"/>
    <property type="project" value="UniProtKB-KW"/>
</dbReference>
<dbReference type="AlphaFoldDB" id="A0A382DRL4"/>
<dbReference type="GO" id="GO:0005829">
    <property type="term" value="C:cytosol"/>
    <property type="evidence" value="ECO:0007669"/>
    <property type="project" value="TreeGrafter"/>
</dbReference>